<reference evidence="1 2" key="1">
    <citation type="submission" date="2018-08" db="EMBL/GenBank/DDBJ databases">
        <title>A genome reference for cultivated species of the human gut microbiota.</title>
        <authorList>
            <person name="Zou Y."/>
            <person name="Xue W."/>
            <person name="Luo G."/>
        </authorList>
    </citation>
    <scope>NUCLEOTIDE SEQUENCE [LARGE SCALE GENOMIC DNA]</scope>
    <source>
        <strain evidence="1 2">TM05-16</strain>
    </source>
</reference>
<protein>
    <submittedName>
        <fullName evidence="1">DUF5119 domain-containing protein</fullName>
    </submittedName>
</protein>
<accession>A0A3E4JDK7</accession>
<dbReference type="RefSeq" id="WP_117700462.1">
    <property type="nucleotide sequence ID" value="NZ_QSPP01000176.1"/>
</dbReference>
<feature type="non-terminal residue" evidence="1">
    <location>
        <position position="1"/>
    </location>
</feature>
<dbReference type="Pfam" id="PF17145">
    <property type="entry name" value="DUF5119"/>
    <property type="match status" value="1"/>
</dbReference>
<evidence type="ECO:0000313" key="2">
    <source>
        <dbReference type="Proteomes" id="UP000260640"/>
    </source>
</evidence>
<gene>
    <name evidence="1" type="ORF">DXD46_23040</name>
</gene>
<organism evidence="1 2">
    <name type="scientific">Phocaeicola vulgatus</name>
    <name type="common">Bacteroides vulgatus</name>
    <dbReference type="NCBI Taxonomy" id="821"/>
    <lineage>
        <taxon>Bacteria</taxon>
        <taxon>Pseudomonadati</taxon>
        <taxon>Bacteroidota</taxon>
        <taxon>Bacteroidia</taxon>
        <taxon>Bacteroidales</taxon>
        <taxon>Bacteroidaceae</taxon>
        <taxon>Phocaeicola</taxon>
    </lineage>
</organism>
<proteinExistence type="predicted"/>
<name>A0A3E4JDK7_PHOVU</name>
<dbReference type="InterPro" id="IPR033410">
    <property type="entry name" value="DUF5119"/>
</dbReference>
<dbReference type="AlphaFoldDB" id="A0A3E4JDK7"/>
<evidence type="ECO:0000313" key="1">
    <source>
        <dbReference type="EMBL" id="RGJ72838.1"/>
    </source>
</evidence>
<dbReference type="EMBL" id="QSPP01000176">
    <property type="protein sequence ID" value="RGJ72838.1"/>
    <property type="molecule type" value="Genomic_DNA"/>
</dbReference>
<comment type="caution">
    <text evidence="1">The sequence shown here is derived from an EMBL/GenBank/DDBJ whole genome shotgun (WGS) entry which is preliminary data.</text>
</comment>
<dbReference type="Proteomes" id="UP000260640">
    <property type="component" value="Unassembled WGS sequence"/>
</dbReference>
<sequence length="119" mass="12821">DTDGMVWKENGSYTLFTADTRDVQSPDNRTMAVTPPWLCGDHIDEVILKDIPGGSAEIVRLTPVNMVCHYTYEVNGLRGLDRVADLRAALSGMSGSLNMSADSLPAGLSESLLFDGMVS</sequence>
<feature type="non-terminal residue" evidence="1">
    <location>
        <position position="119"/>
    </location>
</feature>